<accession>A0A1L8CK09</accession>
<organism evidence="2 3">
    <name type="scientific">Mariprofundus micogutta</name>
    <dbReference type="NCBI Taxonomy" id="1921010"/>
    <lineage>
        <taxon>Bacteria</taxon>
        <taxon>Pseudomonadati</taxon>
        <taxon>Pseudomonadota</taxon>
        <taxon>Candidatius Mariprofundia</taxon>
        <taxon>Mariprofundales</taxon>
        <taxon>Mariprofundaceae</taxon>
        <taxon>Mariprofundus</taxon>
    </lineage>
</organism>
<dbReference type="Proteomes" id="UP000231632">
    <property type="component" value="Unassembled WGS sequence"/>
</dbReference>
<name>A0A1L8CK09_9PROT</name>
<evidence type="ECO:0000313" key="3">
    <source>
        <dbReference type="Proteomes" id="UP000231632"/>
    </source>
</evidence>
<reference evidence="2 3" key="1">
    <citation type="journal article" date="2017" name="Arch. Microbiol.">
        <title>Mariprofundus micogutta sp. nov., a novel iron-oxidizing zetaproteobacterium isolated from a deep-sea hydrothermal field at the Bayonnaise knoll of the Izu-Ogasawara arc, and a description of Mariprofundales ord. nov. and Zetaproteobacteria classis nov.</title>
        <authorList>
            <person name="Makita H."/>
            <person name="Tanaka E."/>
            <person name="Mitsunobu S."/>
            <person name="Miyazaki M."/>
            <person name="Nunoura T."/>
            <person name="Uematsu K."/>
            <person name="Takaki Y."/>
            <person name="Nishi S."/>
            <person name="Shimamura S."/>
            <person name="Takai K."/>
        </authorList>
    </citation>
    <scope>NUCLEOTIDE SEQUENCE [LARGE SCALE GENOMIC DNA]</scope>
    <source>
        <strain evidence="2 3">ET2</strain>
    </source>
</reference>
<feature type="transmembrane region" description="Helical" evidence="1">
    <location>
        <begin position="37"/>
        <end position="56"/>
    </location>
</feature>
<sequence length="68" mass="7609">MEKKGTQVMDIVIFGFCLFGILILREYRAEVSATVQWWIPAMPLALVGLFFGFRGANASRINAGKTEK</sequence>
<evidence type="ECO:0000313" key="2">
    <source>
        <dbReference type="EMBL" id="GAV19243.1"/>
    </source>
</evidence>
<proteinExistence type="predicted"/>
<dbReference type="OrthoDB" id="5297196at2"/>
<keyword evidence="3" id="KW-1185">Reference proteome</keyword>
<dbReference type="EMBL" id="BDFD01000001">
    <property type="protein sequence ID" value="GAV19243.1"/>
    <property type="molecule type" value="Genomic_DNA"/>
</dbReference>
<keyword evidence="1" id="KW-0472">Membrane</keyword>
<keyword evidence="1" id="KW-0812">Transmembrane</keyword>
<comment type="caution">
    <text evidence="2">The sequence shown here is derived from an EMBL/GenBank/DDBJ whole genome shotgun (WGS) entry which is preliminary data.</text>
</comment>
<dbReference type="RefSeq" id="WP_072658430.1">
    <property type="nucleotide sequence ID" value="NZ_BDFD01000001.1"/>
</dbReference>
<evidence type="ECO:0000256" key="1">
    <source>
        <dbReference type="SAM" id="Phobius"/>
    </source>
</evidence>
<dbReference type="STRING" id="1921010.MMIC_P0172"/>
<protein>
    <submittedName>
        <fullName evidence="2">Uncharacterized protein</fullName>
    </submittedName>
</protein>
<keyword evidence="1" id="KW-1133">Transmembrane helix</keyword>
<feature type="transmembrane region" description="Helical" evidence="1">
    <location>
        <begin position="7"/>
        <end position="25"/>
    </location>
</feature>
<dbReference type="AlphaFoldDB" id="A0A1L8CK09"/>
<gene>
    <name evidence="2" type="ORF">MMIC_P0172</name>
</gene>